<keyword evidence="9" id="KW-0378">Hydrolase</keyword>
<feature type="transmembrane region" description="Helical" evidence="7">
    <location>
        <begin position="39"/>
        <end position="56"/>
    </location>
</feature>
<dbReference type="CDD" id="cd16017">
    <property type="entry name" value="LptA"/>
    <property type="match status" value="1"/>
</dbReference>
<keyword evidence="5 7" id="KW-1133">Transmembrane helix</keyword>
<dbReference type="SUPFAM" id="SSF53649">
    <property type="entry name" value="Alkaline phosphatase-like"/>
    <property type="match status" value="1"/>
</dbReference>
<comment type="caution">
    <text evidence="9">The sequence shown here is derived from an EMBL/GenBank/DDBJ whole genome shotgun (WGS) entry which is preliminary data.</text>
</comment>
<evidence type="ECO:0000256" key="4">
    <source>
        <dbReference type="ARBA" id="ARBA00022692"/>
    </source>
</evidence>
<organism evidence="9 10">
    <name type="scientific">Phascolarctobacterium succinatutens YIT 12067</name>
    <dbReference type="NCBI Taxonomy" id="626939"/>
    <lineage>
        <taxon>Bacteria</taxon>
        <taxon>Bacillati</taxon>
        <taxon>Bacillota</taxon>
        <taxon>Negativicutes</taxon>
        <taxon>Acidaminococcales</taxon>
        <taxon>Acidaminococcaceae</taxon>
        <taxon>Phascolarctobacterium</taxon>
    </lineage>
</organism>
<feature type="domain" description="Sulfatase N-terminal" evidence="8">
    <location>
        <begin position="279"/>
        <end position="564"/>
    </location>
</feature>
<evidence type="ECO:0000313" key="9">
    <source>
        <dbReference type="EMBL" id="EFY05227.1"/>
    </source>
</evidence>
<accession>E8LD41</accession>
<feature type="transmembrane region" description="Helical" evidence="7">
    <location>
        <begin position="210"/>
        <end position="231"/>
    </location>
</feature>
<comment type="subcellular location">
    <subcellularLocation>
        <location evidence="1">Cell membrane</location>
        <topology evidence="1">Multi-pass membrane protein</topology>
    </subcellularLocation>
</comment>
<dbReference type="InterPro" id="IPR017850">
    <property type="entry name" value="Alkaline_phosphatase_core_sf"/>
</dbReference>
<dbReference type="InterPro" id="IPR058130">
    <property type="entry name" value="PEA_transf_C"/>
</dbReference>
<keyword evidence="3" id="KW-0808">Transferase</keyword>
<evidence type="ECO:0000259" key="8">
    <source>
        <dbReference type="Pfam" id="PF00884"/>
    </source>
</evidence>
<dbReference type="GO" id="GO:0009244">
    <property type="term" value="P:lipopolysaccharide core region biosynthetic process"/>
    <property type="evidence" value="ECO:0007669"/>
    <property type="project" value="TreeGrafter"/>
</dbReference>
<keyword evidence="2" id="KW-1003">Cell membrane</keyword>
<dbReference type="GO" id="GO:0016776">
    <property type="term" value="F:phosphotransferase activity, phosphate group as acceptor"/>
    <property type="evidence" value="ECO:0007669"/>
    <property type="project" value="TreeGrafter"/>
</dbReference>
<dbReference type="GO" id="GO:0016787">
    <property type="term" value="F:hydrolase activity"/>
    <property type="evidence" value="ECO:0007669"/>
    <property type="project" value="UniProtKB-KW"/>
</dbReference>
<dbReference type="EMBL" id="AEVN01000030">
    <property type="protein sequence ID" value="EFY05227.1"/>
    <property type="molecule type" value="Genomic_DNA"/>
</dbReference>
<dbReference type="OrthoDB" id="9786870at2"/>
<keyword evidence="6 7" id="KW-0472">Membrane</keyword>
<gene>
    <name evidence="9" type="ORF">HMPREF9443_00765</name>
</gene>
<evidence type="ECO:0000256" key="6">
    <source>
        <dbReference type="ARBA" id="ARBA00023136"/>
    </source>
</evidence>
<evidence type="ECO:0000313" key="10">
    <source>
        <dbReference type="Proteomes" id="UP000004923"/>
    </source>
</evidence>
<evidence type="ECO:0000256" key="5">
    <source>
        <dbReference type="ARBA" id="ARBA00022989"/>
    </source>
</evidence>
<dbReference type="Gene3D" id="3.40.720.10">
    <property type="entry name" value="Alkaline Phosphatase, subunit A"/>
    <property type="match status" value="1"/>
</dbReference>
<dbReference type="InterPro" id="IPR000917">
    <property type="entry name" value="Sulfatase_N"/>
</dbReference>
<feature type="transmembrane region" description="Helical" evidence="7">
    <location>
        <begin position="9"/>
        <end position="27"/>
    </location>
</feature>
<keyword evidence="4 7" id="KW-0812">Transmembrane</keyword>
<protein>
    <submittedName>
        <fullName evidence="9">Arylsulfatase</fullName>
        <ecNumber evidence="9">3.1.6.-</ecNumber>
    </submittedName>
</protein>
<evidence type="ECO:0000256" key="1">
    <source>
        <dbReference type="ARBA" id="ARBA00004651"/>
    </source>
</evidence>
<dbReference type="HOGENOM" id="CLU_018534_2_0_9"/>
<dbReference type="RefSeq" id="WP_009145148.1">
    <property type="nucleotide sequence ID" value="NZ_GL830872.1"/>
</dbReference>
<dbReference type="eggNOG" id="COG2194">
    <property type="taxonomic scope" value="Bacteria"/>
</dbReference>
<proteinExistence type="predicted"/>
<dbReference type="PANTHER" id="PTHR30443:SF2">
    <property type="entry name" value="PHOSPHOETHANOLAMINE TRANSFERASE EPTC"/>
    <property type="match status" value="1"/>
</dbReference>
<feature type="transmembrane region" description="Helical" evidence="7">
    <location>
        <begin position="124"/>
        <end position="146"/>
    </location>
</feature>
<dbReference type="AlphaFoldDB" id="E8LD41"/>
<feature type="transmembrane region" description="Helical" evidence="7">
    <location>
        <begin position="95"/>
        <end position="112"/>
    </location>
</feature>
<evidence type="ECO:0000256" key="3">
    <source>
        <dbReference type="ARBA" id="ARBA00022679"/>
    </source>
</evidence>
<dbReference type="PANTHER" id="PTHR30443">
    <property type="entry name" value="INNER MEMBRANE PROTEIN"/>
    <property type="match status" value="1"/>
</dbReference>
<dbReference type="InterPro" id="IPR040423">
    <property type="entry name" value="PEA_transferase"/>
</dbReference>
<sequence length="601" mass="69134">MSLSKHSTTVIYSLFLTVINYIIAYLLSSKEVLFDFKNIGLIFLFSYIWLSLYKLYGKKKTIICLCVISSLIGFLIPALAFKSEAMFLQRLMKDFLFGYTLLILPILINQLLSMSIQPKKKIVIIDALFLTTALFPLLLFTAYYTIFGVPISVDSLLAVLQSNRQESLEFILTYTKPSIIFLLIAFGVLIFTVIKFLYSKLIPHTLVPPQFTNVRLACLLTIVLVASNIAFAEKTYWARTLQDTIKRHNQIESFTAESAIRKQQLNRDKHILSTSTEGNFALIIGETHARSNMSAYGYRRNTTPWLTKYADNDNIILLKNGFSNAGVTTSSLEYALTAKNQYNNISYANAVTITEIAQASGFNVVWISNQVDDNIVGRIGHEADQQYWLNKNHNDTWLRQKNQTFDDRIINCLKSIAKPSKKTLYIINLLGSHASYNCRYPSDFNKWDDSDSLLNAYDNSVLYNDYIMSNIHKLLFEKFAVDGMLYFADHGEELKLKFCHGTEYFYNNYKKHPSVKEIVKIPIYFSFSNKFKQENPELISNLKNNQEIFFTNDMIYDTMLGLMQIPTPYYQSKFDITSNNYSLTLKDLRTIHGKVKLEDCL</sequence>
<reference evidence="9 10" key="1">
    <citation type="submission" date="2011-01" db="EMBL/GenBank/DDBJ databases">
        <authorList>
            <person name="Weinstock G."/>
            <person name="Sodergren E."/>
            <person name="Clifton S."/>
            <person name="Fulton L."/>
            <person name="Fulton B."/>
            <person name="Courtney L."/>
            <person name="Fronick C."/>
            <person name="Harrison M."/>
            <person name="Strong C."/>
            <person name="Farmer C."/>
            <person name="Delahaunty K."/>
            <person name="Markovic C."/>
            <person name="Hall O."/>
            <person name="Minx P."/>
            <person name="Tomlinson C."/>
            <person name="Mitreva M."/>
            <person name="Hou S."/>
            <person name="Chen J."/>
            <person name="Wollam A."/>
            <person name="Pepin K.H."/>
            <person name="Johnson M."/>
            <person name="Bhonagiri V."/>
            <person name="Zhang X."/>
            <person name="Suruliraj S."/>
            <person name="Warren W."/>
            <person name="Chinwalla A."/>
            <person name="Mardis E.R."/>
            <person name="Wilson R.K."/>
        </authorList>
    </citation>
    <scope>NUCLEOTIDE SEQUENCE [LARGE SCALE GENOMIC DNA]</scope>
    <source>
        <strain evidence="9 10">YIT 12067</strain>
    </source>
</reference>
<name>E8LD41_9FIRM</name>
<keyword evidence="10" id="KW-1185">Reference proteome</keyword>
<dbReference type="Pfam" id="PF00884">
    <property type="entry name" value="Sulfatase"/>
    <property type="match status" value="1"/>
</dbReference>
<dbReference type="Proteomes" id="UP000004923">
    <property type="component" value="Unassembled WGS sequence"/>
</dbReference>
<evidence type="ECO:0000256" key="2">
    <source>
        <dbReference type="ARBA" id="ARBA00022475"/>
    </source>
</evidence>
<dbReference type="GO" id="GO:0005886">
    <property type="term" value="C:plasma membrane"/>
    <property type="evidence" value="ECO:0007669"/>
    <property type="project" value="UniProtKB-SubCell"/>
</dbReference>
<feature type="transmembrane region" description="Helical" evidence="7">
    <location>
        <begin position="179"/>
        <end position="198"/>
    </location>
</feature>
<feature type="transmembrane region" description="Helical" evidence="7">
    <location>
        <begin position="63"/>
        <end position="83"/>
    </location>
</feature>
<evidence type="ECO:0000256" key="7">
    <source>
        <dbReference type="SAM" id="Phobius"/>
    </source>
</evidence>
<dbReference type="EC" id="3.1.6.-" evidence="9"/>